<dbReference type="EMBL" id="CAXDID020000422">
    <property type="protein sequence ID" value="CAL6089828.1"/>
    <property type="molecule type" value="Genomic_DNA"/>
</dbReference>
<evidence type="ECO:0000256" key="1">
    <source>
        <dbReference type="SAM" id="Phobius"/>
    </source>
</evidence>
<reference evidence="3 4" key="2">
    <citation type="submission" date="2024-07" db="EMBL/GenBank/DDBJ databases">
        <authorList>
            <person name="Akdeniz Z."/>
        </authorList>
    </citation>
    <scope>NUCLEOTIDE SEQUENCE [LARGE SCALE GENOMIC DNA]</scope>
</reference>
<organism evidence="2">
    <name type="scientific">Hexamita inflata</name>
    <dbReference type="NCBI Taxonomy" id="28002"/>
    <lineage>
        <taxon>Eukaryota</taxon>
        <taxon>Metamonada</taxon>
        <taxon>Diplomonadida</taxon>
        <taxon>Hexamitidae</taxon>
        <taxon>Hexamitinae</taxon>
        <taxon>Hexamita</taxon>
    </lineage>
</organism>
<dbReference type="AlphaFoldDB" id="A0AA86TDM5"/>
<accession>A0AA86TDM5</accession>
<gene>
    <name evidence="2" type="ORF">HINF_LOCUS3374</name>
    <name evidence="3" type="ORF">HINF_LOCUS65018</name>
</gene>
<dbReference type="EMBL" id="CATOUU010000076">
    <property type="protein sequence ID" value="CAI9915729.1"/>
    <property type="molecule type" value="Genomic_DNA"/>
</dbReference>
<reference evidence="2" key="1">
    <citation type="submission" date="2023-06" db="EMBL/GenBank/DDBJ databases">
        <authorList>
            <person name="Kurt Z."/>
        </authorList>
    </citation>
    <scope>NUCLEOTIDE SEQUENCE</scope>
</reference>
<evidence type="ECO:0000313" key="3">
    <source>
        <dbReference type="EMBL" id="CAL6089828.1"/>
    </source>
</evidence>
<keyword evidence="4" id="KW-1185">Reference proteome</keyword>
<name>A0AA86TDM5_9EUKA</name>
<proteinExistence type="predicted"/>
<evidence type="ECO:0000313" key="2">
    <source>
        <dbReference type="EMBL" id="CAI9915729.1"/>
    </source>
</evidence>
<feature type="transmembrane region" description="Helical" evidence="1">
    <location>
        <begin position="93"/>
        <end position="116"/>
    </location>
</feature>
<dbReference type="Proteomes" id="UP001642409">
    <property type="component" value="Unassembled WGS sequence"/>
</dbReference>
<sequence>MIQYCNLDQINNVGFYSQQHDLYAINPQDAYFEVLDISPGVELCFTDQCKTSLNSTGKFNITEMNFLVRSQSSGHLEFQVKIQGTEKKKNDQWIIWVVLAVVLVIVGIAVFVFFFMRYKKQMNKEKLQDDETEAFVGEK</sequence>
<keyword evidence="1" id="KW-1133">Transmembrane helix</keyword>
<keyword evidence="1" id="KW-0812">Transmembrane</keyword>
<protein>
    <submittedName>
        <fullName evidence="3">Hypothetical_protein</fullName>
    </submittedName>
</protein>
<keyword evidence="1" id="KW-0472">Membrane</keyword>
<evidence type="ECO:0000313" key="4">
    <source>
        <dbReference type="Proteomes" id="UP001642409"/>
    </source>
</evidence>
<comment type="caution">
    <text evidence="2">The sequence shown here is derived from an EMBL/GenBank/DDBJ whole genome shotgun (WGS) entry which is preliminary data.</text>
</comment>